<sequence length="138" mass="15104">MALARAINMGLVMGMAATHVGQRWAMGKWAMVLATTLMDRWAMVRATTLTLMNMAITTCTNLGPMGWSWDRARLWAMLWALERNMRDMVAMEWALRVAPLTRNNTVAEGAWVVTAAAATVATAAMTSATAKITTGFHV</sequence>
<comment type="caution">
    <text evidence="1">The sequence shown here is derived from an EMBL/GenBank/DDBJ whole genome shotgun (WGS) entry which is preliminary data.</text>
</comment>
<gene>
    <name evidence="1" type="ORF">HAX54_040920</name>
</gene>
<proteinExistence type="predicted"/>
<keyword evidence="2" id="KW-1185">Reference proteome</keyword>
<evidence type="ECO:0008006" key="3">
    <source>
        <dbReference type="Google" id="ProtNLM"/>
    </source>
</evidence>
<organism evidence="1 2">
    <name type="scientific">Datura stramonium</name>
    <name type="common">Jimsonweed</name>
    <name type="synonym">Common thornapple</name>
    <dbReference type="NCBI Taxonomy" id="4076"/>
    <lineage>
        <taxon>Eukaryota</taxon>
        <taxon>Viridiplantae</taxon>
        <taxon>Streptophyta</taxon>
        <taxon>Embryophyta</taxon>
        <taxon>Tracheophyta</taxon>
        <taxon>Spermatophyta</taxon>
        <taxon>Magnoliopsida</taxon>
        <taxon>eudicotyledons</taxon>
        <taxon>Gunneridae</taxon>
        <taxon>Pentapetalae</taxon>
        <taxon>asterids</taxon>
        <taxon>lamiids</taxon>
        <taxon>Solanales</taxon>
        <taxon>Solanaceae</taxon>
        <taxon>Solanoideae</taxon>
        <taxon>Datureae</taxon>
        <taxon>Datura</taxon>
    </lineage>
</organism>
<reference evidence="1 2" key="1">
    <citation type="journal article" date="2021" name="BMC Genomics">
        <title>Datura genome reveals duplications of psychoactive alkaloid biosynthetic genes and high mutation rate following tissue culture.</title>
        <authorList>
            <person name="Rajewski A."/>
            <person name="Carter-House D."/>
            <person name="Stajich J."/>
            <person name="Litt A."/>
        </authorList>
    </citation>
    <scope>NUCLEOTIDE SEQUENCE [LARGE SCALE GENOMIC DNA]</scope>
    <source>
        <strain evidence="1">AR-01</strain>
    </source>
</reference>
<dbReference type="EMBL" id="JACEIK010000584">
    <property type="protein sequence ID" value="MCD7459448.1"/>
    <property type="molecule type" value="Genomic_DNA"/>
</dbReference>
<evidence type="ECO:0000313" key="1">
    <source>
        <dbReference type="EMBL" id="MCD7459448.1"/>
    </source>
</evidence>
<accession>A0ABS8SKX5</accession>
<protein>
    <recommendedName>
        <fullName evidence="3">Secreted protein</fullName>
    </recommendedName>
</protein>
<evidence type="ECO:0000313" key="2">
    <source>
        <dbReference type="Proteomes" id="UP000823775"/>
    </source>
</evidence>
<dbReference type="Proteomes" id="UP000823775">
    <property type="component" value="Unassembled WGS sequence"/>
</dbReference>
<name>A0ABS8SKX5_DATST</name>